<organism evidence="4 5">
    <name type="scientific">Kordiimonas sediminis</name>
    <dbReference type="NCBI Taxonomy" id="1735581"/>
    <lineage>
        <taxon>Bacteria</taxon>
        <taxon>Pseudomonadati</taxon>
        <taxon>Pseudomonadota</taxon>
        <taxon>Alphaproteobacteria</taxon>
        <taxon>Kordiimonadales</taxon>
        <taxon>Kordiimonadaceae</taxon>
        <taxon>Kordiimonas</taxon>
    </lineage>
</organism>
<evidence type="ECO:0000256" key="2">
    <source>
        <dbReference type="PROSITE-ProRule" id="PRU00110"/>
    </source>
</evidence>
<protein>
    <recommendedName>
        <fullName evidence="3">HPt domain-containing protein</fullName>
    </recommendedName>
</protein>
<name>A0A919AMK2_9PROT</name>
<accession>A0A919AMK2</accession>
<keyword evidence="1" id="KW-0902">Two-component regulatory system</keyword>
<evidence type="ECO:0000313" key="4">
    <source>
        <dbReference type="EMBL" id="GHF16121.1"/>
    </source>
</evidence>
<keyword evidence="5" id="KW-1185">Reference proteome</keyword>
<evidence type="ECO:0000313" key="5">
    <source>
        <dbReference type="Proteomes" id="UP000630923"/>
    </source>
</evidence>
<keyword evidence="2" id="KW-0597">Phosphoprotein</keyword>
<dbReference type="InterPro" id="IPR008207">
    <property type="entry name" value="Sig_transdc_His_kin_Hpt_dom"/>
</dbReference>
<reference evidence="4" key="1">
    <citation type="journal article" date="2014" name="Int. J. Syst. Evol. Microbiol.">
        <title>Complete genome sequence of Corynebacterium casei LMG S-19264T (=DSM 44701T), isolated from a smear-ripened cheese.</title>
        <authorList>
            <consortium name="US DOE Joint Genome Institute (JGI-PGF)"/>
            <person name="Walter F."/>
            <person name="Albersmeier A."/>
            <person name="Kalinowski J."/>
            <person name="Ruckert C."/>
        </authorList>
    </citation>
    <scope>NUCLEOTIDE SEQUENCE</scope>
    <source>
        <strain evidence="4">KCTC 42590</strain>
    </source>
</reference>
<dbReference type="InterPro" id="IPR036641">
    <property type="entry name" value="HPT_dom_sf"/>
</dbReference>
<dbReference type="GO" id="GO:0004672">
    <property type="term" value="F:protein kinase activity"/>
    <property type="evidence" value="ECO:0007669"/>
    <property type="project" value="UniProtKB-ARBA"/>
</dbReference>
<dbReference type="AlphaFoldDB" id="A0A919AMK2"/>
<feature type="modified residue" description="Phosphohistidine" evidence="2">
    <location>
        <position position="53"/>
    </location>
</feature>
<dbReference type="Pfam" id="PF01627">
    <property type="entry name" value="Hpt"/>
    <property type="match status" value="1"/>
</dbReference>
<dbReference type="SUPFAM" id="SSF47226">
    <property type="entry name" value="Histidine-containing phosphotransfer domain, HPT domain"/>
    <property type="match status" value="1"/>
</dbReference>
<dbReference type="Proteomes" id="UP000630923">
    <property type="component" value="Unassembled WGS sequence"/>
</dbReference>
<comment type="caution">
    <text evidence="4">The sequence shown here is derived from an EMBL/GenBank/DDBJ whole genome shotgun (WGS) entry which is preliminary data.</text>
</comment>
<sequence length="104" mass="11589">MTQDHDFVSEERKAAFQVWITNKLAELDGILDQLSGVEKPADSQVDQLKAVVHDIKGTGGSFGYAELSRLAADLYSHLDASQENHIPLQPLCGQYITWMRALFV</sequence>
<dbReference type="RefSeq" id="WP_191250253.1">
    <property type="nucleotide sequence ID" value="NZ_BNCI01000001.1"/>
</dbReference>
<proteinExistence type="predicted"/>
<dbReference type="GO" id="GO:0000160">
    <property type="term" value="P:phosphorelay signal transduction system"/>
    <property type="evidence" value="ECO:0007669"/>
    <property type="project" value="UniProtKB-KW"/>
</dbReference>
<dbReference type="EMBL" id="BNCI01000001">
    <property type="protein sequence ID" value="GHF16121.1"/>
    <property type="molecule type" value="Genomic_DNA"/>
</dbReference>
<gene>
    <name evidence="4" type="ORF">GCM10017044_07990</name>
</gene>
<feature type="domain" description="HPt" evidence="3">
    <location>
        <begin position="8"/>
        <end position="104"/>
    </location>
</feature>
<reference evidence="4" key="2">
    <citation type="submission" date="2020-09" db="EMBL/GenBank/DDBJ databases">
        <authorList>
            <person name="Sun Q."/>
            <person name="Kim S."/>
        </authorList>
    </citation>
    <scope>NUCLEOTIDE SEQUENCE</scope>
    <source>
        <strain evidence="4">KCTC 42590</strain>
    </source>
</reference>
<evidence type="ECO:0000256" key="1">
    <source>
        <dbReference type="ARBA" id="ARBA00023012"/>
    </source>
</evidence>
<evidence type="ECO:0000259" key="3">
    <source>
        <dbReference type="PROSITE" id="PS50894"/>
    </source>
</evidence>
<dbReference type="Gene3D" id="1.20.120.160">
    <property type="entry name" value="HPT domain"/>
    <property type="match status" value="1"/>
</dbReference>
<dbReference type="PROSITE" id="PS50894">
    <property type="entry name" value="HPT"/>
    <property type="match status" value="1"/>
</dbReference>